<evidence type="ECO:0000313" key="4">
    <source>
        <dbReference type="Proteomes" id="UP001221757"/>
    </source>
</evidence>
<keyword evidence="2" id="KW-0732">Signal</keyword>
<dbReference type="AlphaFoldDB" id="A0AAD7DAJ8"/>
<evidence type="ECO:0000313" key="3">
    <source>
        <dbReference type="EMBL" id="KAJ7687048.1"/>
    </source>
</evidence>
<proteinExistence type="predicted"/>
<comment type="caution">
    <text evidence="3">The sequence shown here is derived from an EMBL/GenBank/DDBJ whole genome shotgun (WGS) entry which is preliminary data.</text>
</comment>
<organism evidence="3 4">
    <name type="scientific">Mycena rosella</name>
    <name type="common">Pink bonnet</name>
    <name type="synonym">Agaricus rosellus</name>
    <dbReference type="NCBI Taxonomy" id="1033263"/>
    <lineage>
        <taxon>Eukaryota</taxon>
        <taxon>Fungi</taxon>
        <taxon>Dikarya</taxon>
        <taxon>Basidiomycota</taxon>
        <taxon>Agaricomycotina</taxon>
        <taxon>Agaricomycetes</taxon>
        <taxon>Agaricomycetidae</taxon>
        <taxon>Agaricales</taxon>
        <taxon>Marasmiineae</taxon>
        <taxon>Mycenaceae</taxon>
        <taxon>Mycena</taxon>
    </lineage>
</organism>
<evidence type="ECO:0000256" key="2">
    <source>
        <dbReference type="SAM" id="SignalP"/>
    </source>
</evidence>
<evidence type="ECO:0008006" key="5">
    <source>
        <dbReference type="Google" id="ProtNLM"/>
    </source>
</evidence>
<keyword evidence="4" id="KW-1185">Reference proteome</keyword>
<accession>A0AAD7DAJ8</accession>
<dbReference type="Proteomes" id="UP001221757">
    <property type="component" value="Unassembled WGS sequence"/>
</dbReference>
<reference evidence="3" key="1">
    <citation type="submission" date="2023-03" db="EMBL/GenBank/DDBJ databases">
        <title>Massive genome expansion in bonnet fungi (Mycena s.s.) driven by repeated elements and novel gene families across ecological guilds.</title>
        <authorList>
            <consortium name="Lawrence Berkeley National Laboratory"/>
            <person name="Harder C.B."/>
            <person name="Miyauchi S."/>
            <person name="Viragh M."/>
            <person name="Kuo A."/>
            <person name="Thoen E."/>
            <person name="Andreopoulos B."/>
            <person name="Lu D."/>
            <person name="Skrede I."/>
            <person name="Drula E."/>
            <person name="Henrissat B."/>
            <person name="Morin E."/>
            <person name="Kohler A."/>
            <person name="Barry K."/>
            <person name="LaButti K."/>
            <person name="Morin E."/>
            <person name="Salamov A."/>
            <person name="Lipzen A."/>
            <person name="Mereny Z."/>
            <person name="Hegedus B."/>
            <person name="Baldrian P."/>
            <person name="Stursova M."/>
            <person name="Weitz H."/>
            <person name="Taylor A."/>
            <person name="Grigoriev I.V."/>
            <person name="Nagy L.G."/>
            <person name="Martin F."/>
            <person name="Kauserud H."/>
        </authorList>
    </citation>
    <scope>NUCLEOTIDE SEQUENCE</scope>
    <source>
        <strain evidence="3">CBHHK067</strain>
    </source>
</reference>
<feature type="region of interest" description="Disordered" evidence="1">
    <location>
        <begin position="107"/>
        <end position="165"/>
    </location>
</feature>
<sequence>MHSLPLLYLSLWLGMIPEYLFHFPVSDMLVEAADFGEWRMDSIQTHPVFCPSPNLSPRLPGRPLVASHIASVHTPLPSASLRFVRLDLILFDLAGRCVLGSMAIASHSSSSSSSPYPPAHPRQPTARPRYSTEIISRLAPTTTVPSGPPTRRRTTLLVNDVPPER</sequence>
<dbReference type="EMBL" id="JARKIE010000091">
    <property type="protein sequence ID" value="KAJ7687048.1"/>
    <property type="molecule type" value="Genomic_DNA"/>
</dbReference>
<protein>
    <recommendedName>
        <fullName evidence="5">Secreted protein</fullName>
    </recommendedName>
</protein>
<feature type="signal peptide" evidence="2">
    <location>
        <begin position="1"/>
        <end position="22"/>
    </location>
</feature>
<gene>
    <name evidence="3" type="ORF">B0H17DRAFT_1070906</name>
</gene>
<feature type="chain" id="PRO_5042160471" description="Secreted protein" evidence="2">
    <location>
        <begin position="23"/>
        <end position="165"/>
    </location>
</feature>
<name>A0AAD7DAJ8_MYCRO</name>
<evidence type="ECO:0000256" key="1">
    <source>
        <dbReference type="SAM" id="MobiDB-lite"/>
    </source>
</evidence>